<keyword evidence="1" id="KW-0472">Membrane</keyword>
<dbReference type="AlphaFoldDB" id="A0A4R3M3X8"/>
<organism evidence="2 3">
    <name type="scientific">Aquabacter spiritensis</name>
    <dbReference type="NCBI Taxonomy" id="933073"/>
    <lineage>
        <taxon>Bacteria</taxon>
        <taxon>Pseudomonadati</taxon>
        <taxon>Pseudomonadota</taxon>
        <taxon>Alphaproteobacteria</taxon>
        <taxon>Hyphomicrobiales</taxon>
        <taxon>Xanthobacteraceae</taxon>
        <taxon>Aquabacter</taxon>
    </lineage>
</organism>
<proteinExistence type="predicted"/>
<protein>
    <recommendedName>
        <fullName evidence="4">Pilus assembly protein Flp/PilA</fullName>
    </recommendedName>
</protein>
<evidence type="ECO:0000256" key="1">
    <source>
        <dbReference type="SAM" id="Phobius"/>
    </source>
</evidence>
<name>A0A4R3M3X8_9HYPH</name>
<evidence type="ECO:0000313" key="3">
    <source>
        <dbReference type="Proteomes" id="UP000294664"/>
    </source>
</evidence>
<dbReference type="Proteomes" id="UP000294664">
    <property type="component" value="Unassembled WGS sequence"/>
</dbReference>
<comment type="caution">
    <text evidence="2">The sequence shown here is derived from an EMBL/GenBank/DDBJ whole genome shotgun (WGS) entry which is preliminary data.</text>
</comment>
<keyword evidence="3" id="KW-1185">Reference proteome</keyword>
<dbReference type="EMBL" id="SMAI01000001">
    <property type="protein sequence ID" value="TCT07506.1"/>
    <property type="molecule type" value="Genomic_DNA"/>
</dbReference>
<accession>A0A4R3M3X8</accession>
<reference evidence="2 3" key="1">
    <citation type="submission" date="2019-03" db="EMBL/GenBank/DDBJ databases">
        <title>Genomic Encyclopedia of Type Strains, Phase IV (KMG-IV): sequencing the most valuable type-strain genomes for metagenomic binning, comparative biology and taxonomic classification.</title>
        <authorList>
            <person name="Goeker M."/>
        </authorList>
    </citation>
    <scope>NUCLEOTIDE SEQUENCE [LARGE SCALE GENOMIC DNA]</scope>
    <source>
        <strain evidence="2 3">DSM 9035</strain>
    </source>
</reference>
<keyword evidence="1" id="KW-1133">Transmembrane helix</keyword>
<dbReference type="RefSeq" id="WP_132028253.1">
    <property type="nucleotide sequence ID" value="NZ_SMAI01000001.1"/>
</dbReference>
<keyword evidence="1" id="KW-0812">Transmembrane</keyword>
<sequence length="63" mass="6424">MTTVLSKIAAVLRSDRGALSVEYGLILTGIVGVGMAVIAGLTATETTLTGLFTGVNAEIEMPQ</sequence>
<gene>
    <name evidence="2" type="ORF">EDC64_10123</name>
</gene>
<evidence type="ECO:0000313" key="2">
    <source>
        <dbReference type="EMBL" id="TCT07506.1"/>
    </source>
</evidence>
<feature type="transmembrane region" description="Helical" evidence="1">
    <location>
        <begin position="21"/>
        <end position="43"/>
    </location>
</feature>
<evidence type="ECO:0008006" key="4">
    <source>
        <dbReference type="Google" id="ProtNLM"/>
    </source>
</evidence>